<accession>A0A6N8FGP1</accession>
<dbReference type="AlphaFoldDB" id="A0A6N8FGP1"/>
<dbReference type="GO" id="GO:0003677">
    <property type="term" value="F:DNA binding"/>
    <property type="evidence" value="ECO:0007669"/>
    <property type="project" value="UniProtKB-KW"/>
</dbReference>
<evidence type="ECO:0000313" key="4">
    <source>
        <dbReference type="Proteomes" id="UP000469125"/>
    </source>
</evidence>
<keyword evidence="4" id="KW-1185">Reference proteome</keyword>
<gene>
    <name evidence="3" type="ORF">GMD78_05515</name>
</gene>
<reference evidence="3 4" key="1">
    <citation type="submission" date="2019-11" db="EMBL/GenBank/DDBJ databases">
        <authorList>
            <person name="Li X."/>
        </authorList>
    </citation>
    <scope>NUCLEOTIDE SEQUENCE [LARGE SCALE GENOMIC DNA]</scope>
    <source>
        <strain evidence="3 4">L9</strain>
    </source>
</reference>
<dbReference type="Proteomes" id="UP000469125">
    <property type="component" value="Unassembled WGS sequence"/>
</dbReference>
<protein>
    <submittedName>
        <fullName evidence="3">IS200/IS605 family element transposase accessory protein TnpB</fullName>
    </submittedName>
</protein>
<evidence type="ECO:0000256" key="1">
    <source>
        <dbReference type="ARBA" id="ARBA00023125"/>
    </source>
</evidence>
<proteinExistence type="predicted"/>
<dbReference type="Pfam" id="PF07282">
    <property type="entry name" value="Cas12f1-like_TNB"/>
    <property type="match status" value="1"/>
</dbReference>
<name>A0A6N8FGP1_9BACI</name>
<dbReference type="NCBIfam" id="TIGR01766">
    <property type="entry name" value="IS200/IS605 family accessory protein TnpB-like domain"/>
    <property type="match status" value="1"/>
</dbReference>
<comment type="caution">
    <text evidence="3">The sequence shown here is derived from an EMBL/GenBank/DDBJ whole genome shotgun (WGS) entry which is preliminary data.</text>
</comment>
<evidence type="ECO:0000313" key="3">
    <source>
        <dbReference type="EMBL" id="MUK87856.1"/>
    </source>
</evidence>
<evidence type="ECO:0000259" key="2">
    <source>
        <dbReference type="Pfam" id="PF07282"/>
    </source>
</evidence>
<organism evidence="3 4">
    <name type="scientific">Ornithinibacillus caprae</name>
    <dbReference type="NCBI Taxonomy" id="2678566"/>
    <lineage>
        <taxon>Bacteria</taxon>
        <taxon>Bacillati</taxon>
        <taxon>Bacillota</taxon>
        <taxon>Bacilli</taxon>
        <taxon>Bacillales</taxon>
        <taxon>Bacillaceae</taxon>
        <taxon>Ornithinibacillus</taxon>
    </lineage>
</organism>
<dbReference type="NCBIfam" id="NF040570">
    <property type="entry name" value="guided_TnpB"/>
    <property type="match status" value="1"/>
</dbReference>
<dbReference type="InterPro" id="IPR010095">
    <property type="entry name" value="Cas12f1-like_TNB"/>
</dbReference>
<dbReference type="EMBL" id="WOCA01000003">
    <property type="protein sequence ID" value="MUK87856.1"/>
    <property type="molecule type" value="Genomic_DNA"/>
</dbReference>
<keyword evidence="1" id="KW-0238">DNA-binding</keyword>
<feature type="domain" description="Cas12f1-like TNB" evidence="2">
    <location>
        <begin position="169"/>
        <end position="233"/>
    </location>
</feature>
<sequence length="247" mass="28744">MNGYMDKASKYYLPSYENISKPRKGNGQLFFKNGKWCFSFAITFELKNEVSSEEKEVGVDRGLKYIAVAGDKEVGKYIHFSGKHIGHIRRKYSRLRRIFMKNKNMKALKRLENKEQRIIQYWNHVISKEIVRFAKKQGASIIKIEDLKSIRSMKKFWKRSDRNINSWAFFDLEEKLTYKAQLAELEVVKVNPFKTSQECSNCGNVVKKNRRGSLYTCSCGYKKDADVNASFVISTRPSNEEKAITAT</sequence>